<name>A0A132BQ99_9RHOB</name>
<proteinExistence type="predicted"/>
<evidence type="ECO:0000313" key="1">
    <source>
        <dbReference type="EMBL" id="KUP90578.1"/>
    </source>
</evidence>
<dbReference type="OrthoDB" id="7819637at2"/>
<dbReference type="EMBL" id="LPUY01000138">
    <property type="protein sequence ID" value="KUP90578.1"/>
    <property type="molecule type" value="Genomic_DNA"/>
</dbReference>
<keyword evidence="2" id="KW-1185">Reference proteome</keyword>
<dbReference type="PATRIC" id="fig|1768241.3.peg.4641"/>
<organism evidence="1 2">
    <name type="scientific">Tritonibacter horizontis</name>
    <dbReference type="NCBI Taxonomy" id="1768241"/>
    <lineage>
        <taxon>Bacteria</taxon>
        <taxon>Pseudomonadati</taxon>
        <taxon>Pseudomonadota</taxon>
        <taxon>Alphaproteobacteria</taxon>
        <taxon>Rhodobacterales</taxon>
        <taxon>Paracoccaceae</taxon>
        <taxon>Tritonibacter</taxon>
    </lineage>
</organism>
<evidence type="ECO:0000313" key="2">
    <source>
        <dbReference type="Proteomes" id="UP000068382"/>
    </source>
</evidence>
<protein>
    <submittedName>
        <fullName evidence="1">Uncharacterized protein</fullName>
    </submittedName>
</protein>
<comment type="caution">
    <text evidence="1">The sequence shown here is derived from an EMBL/GenBank/DDBJ whole genome shotgun (WGS) entry which is preliminary data.</text>
</comment>
<dbReference type="Proteomes" id="UP000068382">
    <property type="component" value="Unassembled WGS sequence"/>
</dbReference>
<gene>
    <name evidence="1" type="ORF">TRIHO_44430</name>
</gene>
<sequence>MEIEKAYFTLPEILDRWSISEADLIYLAENDKLRLSVRVFGIPLELGDYEDTGNGERFRVPWEHSRYSGLLDLYAQDVFQLFRCSEIHISDFRTPRASYAALYGEAEPIFVMIGDLLLRLEERDRFETETGFSGADTGPQLPIFSASPEYHEVRCGGHQFRLGPIQAQVVRALHEATRRGEAWQSGKAILSAAGSKSLKMSDVFKSQKQWRSLIESNGRGNYRLNCGCFRPIPFRHACPSGSTVGCAGG</sequence>
<dbReference type="AlphaFoldDB" id="A0A132BQ99"/>
<accession>A0A132BQ99</accession>
<reference evidence="1 2" key="1">
    <citation type="submission" date="2015-12" db="EMBL/GenBank/DDBJ databases">
        <title>Genome sequence of the marine Rhodobacteraceae strain O3.65, Candidatus Tritonibacter horizontis.</title>
        <authorList>
            <person name="Poehlein A."/>
            <person name="Giebel H.A."/>
            <person name="Voget S."/>
            <person name="Brinkhoff T."/>
        </authorList>
    </citation>
    <scope>NUCLEOTIDE SEQUENCE [LARGE SCALE GENOMIC DNA]</scope>
    <source>
        <strain evidence="1 2">O3.65</strain>
    </source>
</reference>
<dbReference type="RefSeq" id="WP_131811244.1">
    <property type="nucleotide sequence ID" value="NZ_LPUY01000138.1"/>
</dbReference>